<keyword evidence="5" id="KW-0472">Membrane</keyword>
<dbReference type="HOGENOM" id="CLU_712370_0_0_1"/>
<evidence type="ECO:0000256" key="4">
    <source>
        <dbReference type="ARBA" id="ARBA00022852"/>
    </source>
</evidence>
<evidence type="ECO:0000256" key="7">
    <source>
        <dbReference type="SAM" id="SignalP"/>
    </source>
</evidence>
<dbReference type="Proteomes" id="UP000015104">
    <property type="component" value="Unassembled WGS sequence"/>
</dbReference>
<evidence type="ECO:0000256" key="3">
    <source>
        <dbReference type="ARBA" id="ARBA00022525"/>
    </source>
</evidence>
<proteinExistence type="predicted"/>
<keyword evidence="6" id="KW-1015">Disulfide bond</keyword>
<keyword evidence="3" id="KW-0964">Secreted</keyword>
<dbReference type="AlphaFoldDB" id="T1KF11"/>
<dbReference type="PANTHER" id="PTHR45742:SF8">
    <property type="entry name" value="FLOCCULATION PROTEIN FLO11"/>
    <property type="match status" value="1"/>
</dbReference>
<organism evidence="9 10">
    <name type="scientific">Tetranychus urticae</name>
    <name type="common">Two-spotted spider mite</name>
    <dbReference type="NCBI Taxonomy" id="32264"/>
    <lineage>
        <taxon>Eukaryota</taxon>
        <taxon>Metazoa</taxon>
        <taxon>Ecdysozoa</taxon>
        <taxon>Arthropoda</taxon>
        <taxon>Chelicerata</taxon>
        <taxon>Arachnida</taxon>
        <taxon>Acari</taxon>
        <taxon>Acariformes</taxon>
        <taxon>Trombidiformes</taxon>
        <taxon>Prostigmata</taxon>
        <taxon>Eleutherengona</taxon>
        <taxon>Raphignathae</taxon>
        <taxon>Tetranychoidea</taxon>
        <taxon>Tetranychidae</taxon>
        <taxon>Tetranychus</taxon>
    </lineage>
</organism>
<dbReference type="GO" id="GO:0031640">
    <property type="term" value="P:killing of cells of another organism"/>
    <property type="evidence" value="ECO:0007669"/>
    <property type="project" value="UniProtKB-KW"/>
</dbReference>
<keyword evidence="7" id="KW-0732">Signal</keyword>
<feature type="domain" description="MACPF" evidence="8">
    <location>
        <begin position="54"/>
        <end position="387"/>
    </location>
</feature>
<evidence type="ECO:0000256" key="1">
    <source>
        <dbReference type="ARBA" id="ARBA00004370"/>
    </source>
</evidence>
<dbReference type="InterPro" id="IPR020864">
    <property type="entry name" value="MACPF"/>
</dbReference>
<name>T1KF11_TETUR</name>
<evidence type="ECO:0000256" key="2">
    <source>
        <dbReference type="ARBA" id="ARBA00004613"/>
    </source>
</evidence>
<reference evidence="10" key="1">
    <citation type="submission" date="2011-08" db="EMBL/GenBank/DDBJ databases">
        <authorList>
            <person name="Rombauts S."/>
        </authorList>
    </citation>
    <scope>NUCLEOTIDE SEQUENCE</scope>
    <source>
        <strain evidence="10">London</strain>
    </source>
</reference>
<dbReference type="SMART" id="SM00457">
    <property type="entry name" value="MACPF"/>
    <property type="match status" value="1"/>
</dbReference>
<dbReference type="EMBL" id="CAEY01000030">
    <property type="status" value="NOT_ANNOTATED_CDS"/>
    <property type="molecule type" value="Genomic_DNA"/>
</dbReference>
<sequence length="447" mass="51090">MKLNPSTKLLILTILSNWIWFTLAANNSSKSLKSKDNINYFDGSLLKENQFHFASAKDELCGLIVPGLQMMTRGVDITKLDLLHDYTADNDDGFARCSFIELTCKKKRKFFLAGAAYDVPDQVLSIDLLPRETIKTHFSIISSLEEIKSEFKMTSGMDEPLNRGAFSKSASYKTYQSILLNNTKTIASLQLITPTTRINLAPRTSLRKSLSEFMEDFMSEELPGRYEEAPEKYLEFIENYGTHYFKSALFGGVFKYLTQIDTSKDKEDSKPLTDADLTKSINNYFMSLLSRKGVVSKVFEKKENKAFREKLATNQSYYGGDAFLLEVDRYENWLPTVPRNPWLVNGQFGSITELIRNETIRNELNKAIEVHMGLAYISELIRLATNQMNKFPNKLAKTGLLLEKIDKMLKFQIPSLDQVKAGQINCKKNVIKIKNRTPVELFSNKMY</sequence>
<feature type="signal peptide" evidence="7">
    <location>
        <begin position="1"/>
        <end position="24"/>
    </location>
</feature>
<evidence type="ECO:0000259" key="8">
    <source>
        <dbReference type="PROSITE" id="PS51412"/>
    </source>
</evidence>
<dbReference type="GO" id="GO:0016020">
    <property type="term" value="C:membrane"/>
    <property type="evidence" value="ECO:0007669"/>
    <property type="project" value="UniProtKB-SubCell"/>
</dbReference>
<dbReference type="EnsemblMetazoa" id="tetur10g01450.1">
    <property type="protein sequence ID" value="tetur10g01450.1"/>
    <property type="gene ID" value="tetur10g01450"/>
</dbReference>
<dbReference type="PROSITE" id="PS00279">
    <property type="entry name" value="MACPF_1"/>
    <property type="match status" value="1"/>
</dbReference>
<keyword evidence="4" id="KW-0204">Cytolysis</keyword>
<evidence type="ECO:0000313" key="10">
    <source>
        <dbReference type="Proteomes" id="UP000015104"/>
    </source>
</evidence>
<accession>T1KF11</accession>
<protein>
    <recommendedName>
        <fullName evidence="8">MACPF domain-containing protein</fullName>
    </recommendedName>
</protein>
<evidence type="ECO:0000256" key="6">
    <source>
        <dbReference type="ARBA" id="ARBA00023157"/>
    </source>
</evidence>
<dbReference type="PANTHER" id="PTHR45742">
    <property type="entry name" value="COMPLEMENT COMPONENT C6"/>
    <property type="match status" value="1"/>
</dbReference>
<evidence type="ECO:0000313" key="9">
    <source>
        <dbReference type="EnsemblMetazoa" id="tetur10g01450.1"/>
    </source>
</evidence>
<keyword evidence="10" id="KW-1185">Reference proteome</keyword>
<feature type="chain" id="PRO_5004591447" description="MACPF domain-containing protein" evidence="7">
    <location>
        <begin position="25"/>
        <end position="447"/>
    </location>
</feature>
<dbReference type="PROSITE" id="PS51412">
    <property type="entry name" value="MACPF_2"/>
    <property type="match status" value="1"/>
</dbReference>
<reference evidence="9" key="2">
    <citation type="submission" date="2015-06" db="UniProtKB">
        <authorList>
            <consortium name="EnsemblMetazoa"/>
        </authorList>
    </citation>
    <scope>IDENTIFICATION</scope>
</reference>
<dbReference type="GO" id="GO:0005576">
    <property type="term" value="C:extracellular region"/>
    <property type="evidence" value="ECO:0007669"/>
    <property type="project" value="UniProtKB-SubCell"/>
</dbReference>
<evidence type="ECO:0000256" key="5">
    <source>
        <dbReference type="ARBA" id="ARBA00023136"/>
    </source>
</evidence>
<dbReference type="Pfam" id="PF01823">
    <property type="entry name" value="MACPF"/>
    <property type="match status" value="1"/>
</dbReference>
<dbReference type="InterPro" id="IPR020863">
    <property type="entry name" value="MACPF_CS"/>
</dbReference>
<comment type="subcellular location">
    <subcellularLocation>
        <location evidence="1">Membrane</location>
    </subcellularLocation>
    <subcellularLocation>
        <location evidence="2">Secreted</location>
    </subcellularLocation>
</comment>